<organism evidence="1 2">
    <name type="scientific">Aeromonas molluscorum 848</name>
    <dbReference type="NCBI Taxonomy" id="1268236"/>
    <lineage>
        <taxon>Bacteria</taxon>
        <taxon>Pseudomonadati</taxon>
        <taxon>Pseudomonadota</taxon>
        <taxon>Gammaproteobacteria</taxon>
        <taxon>Aeromonadales</taxon>
        <taxon>Aeromonadaceae</taxon>
        <taxon>Aeromonas</taxon>
    </lineage>
</organism>
<keyword evidence="2" id="KW-1185">Reference proteome</keyword>
<dbReference type="OrthoDB" id="9807918at2"/>
<evidence type="ECO:0000313" key="2">
    <source>
        <dbReference type="Proteomes" id="UP000013526"/>
    </source>
</evidence>
<dbReference type="Gene3D" id="3.40.1260.10">
    <property type="entry name" value="DsrEFH-like"/>
    <property type="match status" value="1"/>
</dbReference>
<dbReference type="PANTHER" id="PTHR34874">
    <property type="entry name" value="PROTEIN YCHN"/>
    <property type="match status" value="1"/>
</dbReference>
<dbReference type="PANTHER" id="PTHR34874:SF1">
    <property type="entry name" value="PROTEIN YCHN"/>
    <property type="match status" value="1"/>
</dbReference>
<dbReference type="GO" id="GO:0005829">
    <property type="term" value="C:cytosol"/>
    <property type="evidence" value="ECO:0007669"/>
    <property type="project" value="TreeGrafter"/>
</dbReference>
<dbReference type="InterPro" id="IPR003787">
    <property type="entry name" value="Sulphur_relay_DsrE/F-like"/>
</dbReference>
<dbReference type="AlphaFoldDB" id="R1GRS6"/>
<sequence>MSQQILIIASGAPYGSESLFNALRLGLALQEEGASLRLFLLSDAVSAAIATQAPAEGYHLRQMLDILLVQGAEVRLCQSCCDARGIGALPLIEGIRIDHLPTLAQWTLAADKVLTF</sequence>
<dbReference type="Proteomes" id="UP000013526">
    <property type="component" value="Unassembled WGS sequence"/>
</dbReference>
<name>R1GRS6_9GAMM</name>
<dbReference type="PATRIC" id="fig|1268236.3.peg.2875"/>
<gene>
    <name evidence="1" type="ORF">G113_14631</name>
</gene>
<dbReference type="Pfam" id="PF02635">
    <property type="entry name" value="DsrE"/>
    <property type="match status" value="1"/>
</dbReference>
<accession>R1GRS6</accession>
<reference evidence="1 2" key="1">
    <citation type="journal article" date="2013" name="Genome Announc.">
        <title>Draft Genome Sequence of Aeromonas molluscorum Strain 848TT, Isolated from Bivalve Molluscs.</title>
        <authorList>
            <person name="Spataro N."/>
            <person name="Farfan M."/>
            <person name="Albarral V."/>
            <person name="Sanglas A."/>
            <person name="Loren J.G."/>
            <person name="Fuste M.C."/>
            <person name="Bosch E."/>
        </authorList>
    </citation>
    <scope>NUCLEOTIDE SEQUENCE [LARGE SCALE GENOMIC DNA]</scope>
    <source>
        <strain evidence="1 2">848</strain>
    </source>
</reference>
<dbReference type="EMBL" id="AQGQ01000111">
    <property type="protein sequence ID" value="EOD54380.1"/>
    <property type="molecule type" value="Genomic_DNA"/>
</dbReference>
<comment type="caution">
    <text evidence="1">The sequence shown here is derived from an EMBL/GenBank/DDBJ whole genome shotgun (WGS) entry which is preliminary data.</text>
</comment>
<evidence type="ECO:0000313" key="1">
    <source>
        <dbReference type="EMBL" id="EOD54380.1"/>
    </source>
</evidence>
<protein>
    <submittedName>
        <fullName evidence="1">DsrE/DsrF-like family protein</fullName>
    </submittedName>
</protein>
<dbReference type="RefSeq" id="WP_005905036.1">
    <property type="nucleotide sequence ID" value="NZ_AQGQ01000111.1"/>
</dbReference>
<dbReference type="SUPFAM" id="SSF75169">
    <property type="entry name" value="DsrEFH-like"/>
    <property type="match status" value="1"/>
</dbReference>
<proteinExistence type="predicted"/>
<dbReference type="InterPro" id="IPR027396">
    <property type="entry name" value="DsrEFH-like"/>
</dbReference>